<keyword evidence="5" id="KW-1185">Reference proteome</keyword>
<dbReference type="PANTHER" id="PTHR43669">
    <property type="entry name" value="5-KETO-D-GLUCONATE 5-REDUCTASE"/>
    <property type="match status" value="1"/>
</dbReference>
<dbReference type="InterPro" id="IPR020904">
    <property type="entry name" value="Sc_DH/Rdtase_CS"/>
</dbReference>
<dbReference type="PRINTS" id="PR00081">
    <property type="entry name" value="GDHRDH"/>
</dbReference>
<dbReference type="SUPFAM" id="SSF51735">
    <property type="entry name" value="NAD(P)-binding Rossmann-fold domains"/>
    <property type="match status" value="1"/>
</dbReference>
<gene>
    <name evidence="4" type="ORF">HNQ77_002844</name>
</gene>
<dbReference type="Proteomes" id="UP000538666">
    <property type="component" value="Unassembled WGS sequence"/>
</dbReference>
<dbReference type="InterPro" id="IPR002347">
    <property type="entry name" value="SDR_fam"/>
</dbReference>
<dbReference type="Pfam" id="PF13561">
    <property type="entry name" value="adh_short_C2"/>
    <property type="match status" value="1"/>
</dbReference>
<protein>
    <submittedName>
        <fullName evidence="4">NAD(P)-dependent dehydrogenase (Short-subunit alcohol dehydrogenase family)</fullName>
    </submittedName>
</protein>
<feature type="domain" description="Ketoreductase" evidence="3">
    <location>
        <begin position="6"/>
        <end position="190"/>
    </location>
</feature>
<dbReference type="Gene3D" id="3.40.50.720">
    <property type="entry name" value="NAD(P)-binding Rossmann-like Domain"/>
    <property type="match status" value="1"/>
</dbReference>
<evidence type="ECO:0000313" key="4">
    <source>
        <dbReference type="EMBL" id="MBB6144888.1"/>
    </source>
</evidence>
<evidence type="ECO:0000313" key="5">
    <source>
        <dbReference type="Proteomes" id="UP000538666"/>
    </source>
</evidence>
<dbReference type="OrthoDB" id="9803333at2"/>
<evidence type="ECO:0000256" key="2">
    <source>
        <dbReference type="ARBA" id="ARBA00023002"/>
    </source>
</evidence>
<comment type="caution">
    <text evidence="4">The sequence shown here is derived from an EMBL/GenBank/DDBJ whole genome shotgun (WGS) entry which is preliminary data.</text>
</comment>
<dbReference type="InterPro" id="IPR036291">
    <property type="entry name" value="NAD(P)-bd_dom_sf"/>
</dbReference>
<dbReference type="EMBL" id="JACHEK010000005">
    <property type="protein sequence ID" value="MBB6144888.1"/>
    <property type="molecule type" value="Genomic_DNA"/>
</dbReference>
<name>A0A841K2M2_9BACT</name>
<dbReference type="AlphaFoldDB" id="A0A841K2M2"/>
<dbReference type="SMART" id="SM00822">
    <property type="entry name" value="PKS_KR"/>
    <property type="match status" value="1"/>
</dbReference>
<dbReference type="PANTHER" id="PTHR43669:SF3">
    <property type="entry name" value="ALCOHOL DEHYDROGENASE, PUTATIVE (AFU_ORTHOLOGUE AFUA_3G03445)-RELATED"/>
    <property type="match status" value="1"/>
</dbReference>
<proteinExistence type="inferred from homology"/>
<sequence length="264" mass="27474">MRLLNKVALITGGNSGIGFETAKLFIAEGARVTITGRNQTTLDAAAEELGPNALVLQADVSDLAATQRVVEATVERFGNLDVIFANAGTGAPTPVGAAEVEVFEEILKVNVTSTFFLVQAADPYLNPGASIIFNGSQMSLNGRPGFSAYAASKGALRAMSRVMASELSPRGIRVNVITTGSTDTPLWASVAHTPEEREALFEQVEKTIPLGRVNSAADVAKAVLFLASEESSFVQAAELVVDGGATGAPLGAPIYRPEPVLSEA</sequence>
<evidence type="ECO:0000256" key="1">
    <source>
        <dbReference type="ARBA" id="ARBA00006484"/>
    </source>
</evidence>
<dbReference type="CDD" id="cd05233">
    <property type="entry name" value="SDR_c"/>
    <property type="match status" value="1"/>
</dbReference>
<dbReference type="InterPro" id="IPR057326">
    <property type="entry name" value="KR_dom"/>
</dbReference>
<organism evidence="4 5">
    <name type="scientific">Silvibacterium bohemicum</name>
    <dbReference type="NCBI Taxonomy" id="1577686"/>
    <lineage>
        <taxon>Bacteria</taxon>
        <taxon>Pseudomonadati</taxon>
        <taxon>Acidobacteriota</taxon>
        <taxon>Terriglobia</taxon>
        <taxon>Terriglobales</taxon>
        <taxon>Acidobacteriaceae</taxon>
        <taxon>Silvibacterium</taxon>
    </lineage>
</organism>
<keyword evidence="2" id="KW-0560">Oxidoreductase</keyword>
<dbReference type="NCBIfam" id="NF005559">
    <property type="entry name" value="PRK07231.1"/>
    <property type="match status" value="1"/>
</dbReference>
<dbReference type="PROSITE" id="PS00061">
    <property type="entry name" value="ADH_SHORT"/>
    <property type="match status" value="1"/>
</dbReference>
<dbReference type="RefSeq" id="WP_050059561.1">
    <property type="nucleotide sequence ID" value="NZ_JACHEK010000005.1"/>
</dbReference>
<accession>A0A841K2M2</accession>
<dbReference type="GO" id="GO:0016491">
    <property type="term" value="F:oxidoreductase activity"/>
    <property type="evidence" value="ECO:0007669"/>
    <property type="project" value="UniProtKB-KW"/>
</dbReference>
<reference evidence="4 5" key="1">
    <citation type="submission" date="2020-08" db="EMBL/GenBank/DDBJ databases">
        <title>Genomic Encyclopedia of Type Strains, Phase IV (KMG-IV): sequencing the most valuable type-strain genomes for metagenomic binning, comparative biology and taxonomic classification.</title>
        <authorList>
            <person name="Goeker M."/>
        </authorList>
    </citation>
    <scope>NUCLEOTIDE SEQUENCE [LARGE SCALE GENOMIC DNA]</scope>
    <source>
        <strain evidence="4 5">DSM 103733</strain>
    </source>
</reference>
<evidence type="ECO:0000259" key="3">
    <source>
        <dbReference type="SMART" id="SM00822"/>
    </source>
</evidence>
<comment type="similarity">
    <text evidence="1">Belongs to the short-chain dehydrogenases/reductases (SDR) family.</text>
</comment>
<dbReference type="FunFam" id="3.40.50.720:FF:000084">
    <property type="entry name" value="Short-chain dehydrogenase reductase"/>
    <property type="match status" value="1"/>
</dbReference>